<sequence length="48" mass="5121">MTEETVYEPPALTPAGDFSEDTLGSAVGFTLDGGQYPYHVYFGGPPHT</sequence>
<dbReference type="Proteomes" id="UP001166784">
    <property type="component" value="Unassembled WGS sequence"/>
</dbReference>
<evidence type="ECO:0000313" key="2">
    <source>
        <dbReference type="Proteomes" id="UP001166784"/>
    </source>
</evidence>
<name>A0ABS9T5K0_9ACTN</name>
<evidence type="ECO:0000313" key="1">
    <source>
        <dbReference type="EMBL" id="MCH6163777.1"/>
    </source>
</evidence>
<dbReference type="NCBIfam" id="NF033521">
    <property type="entry name" value="lasso_leader_L3"/>
    <property type="match status" value="1"/>
</dbReference>
<proteinExistence type="predicted"/>
<dbReference type="EMBL" id="JAKWJU010000002">
    <property type="protein sequence ID" value="MCH6163777.1"/>
    <property type="molecule type" value="Genomic_DNA"/>
</dbReference>
<gene>
    <name evidence="1" type="ORF">MMA15_26265</name>
</gene>
<accession>A0ABS9T5K0</accession>
<organism evidence="1 2">
    <name type="scientific">Streptomyces marispadix</name>
    <dbReference type="NCBI Taxonomy" id="2922868"/>
    <lineage>
        <taxon>Bacteria</taxon>
        <taxon>Bacillati</taxon>
        <taxon>Actinomycetota</taxon>
        <taxon>Actinomycetes</taxon>
        <taxon>Kitasatosporales</taxon>
        <taxon>Streptomycetaceae</taxon>
        <taxon>Streptomyces</taxon>
    </lineage>
</organism>
<comment type="caution">
    <text evidence="1">The sequence shown here is derived from an EMBL/GenBank/DDBJ whole genome shotgun (WGS) entry which is preliminary data.</text>
</comment>
<dbReference type="RefSeq" id="WP_241062643.1">
    <property type="nucleotide sequence ID" value="NZ_JAKWJU010000002.1"/>
</dbReference>
<reference evidence="1" key="1">
    <citation type="submission" date="2022-03" db="EMBL/GenBank/DDBJ databases">
        <authorList>
            <person name="Santos J.D.N."/>
            <person name="Kallscheuer N."/>
            <person name="Jogler C."/>
            <person name="Lage O.M."/>
        </authorList>
    </citation>
    <scope>NUCLEOTIDE SEQUENCE</scope>
    <source>
        <strain evidence="1">M600PL45_2</strain>
    </source>
</reference>
<keyword evidence="2" id="KW-1185">Reference proteome</keyword>
<protein>
    <submittedName>
        <fullName evidence="1">Lasso RiPP family leader peptide-containing protein</fullName>
    </submittedName>
</protein>
<reference evidence="1" key="2">
    <citation type="journal article" date="2023" name="Int. J. Syst. Evol. Microbiol.">
        <title>Streptomyces marispadix sp. nov., isolated from marine beach sediment of the Northern Coast of Portugal.</title>
        <authorList>
            <person name="dos Santos J.D.N."/>
            <person name="Vitorino I.R."/>
            <person name="Kallscheuer N."/>
            <person name="Srivastava A."/>
            <person name="Krautwurst S."/>
            <person name="Marz M."/>
            <person name="Jogler C."/>
            <person name="Lobo Da Cunha A."/>
            <person name="Catita J."/>
            <person name="Goncalves H."/>
            <person name="Gonzalez I."/>
            <person name="Reyes F."/>
            <person name="Lage O.M."/>
        </authorList>
    </citation>
    <scope>NUCLEOTIDE SEQUENCE</scope>
    <source>
        <strain evidence="1">M600PL45_2</strain>
    </source>
</reference>